<dbReference type="Proteomes" id="UP001444071">
    <property type="component" value="Unassembled WGS sequence"/>
</dbReference>
<feature type="non-terminal residue" evidence="2">
    <location>
        <position position="1"/>
    </location>
</feature>
<proteinExistence type="predicted"/>
<feature type="compositionally biased region" description="Basic and acidic residues" evidence="1">
    <location>
        <begin position="29"/>
        <end position="55"/>
    </location>
</feature>
<name>A0ABV0WLR4_9TELE</name>
<feature type="region of interest" description="Disordered" evidence="1">
    <location>
        <begin position="1"/>
        <end position="105"/>
    </location>
</feature>
<reference evidence="2 3" key="1">
    <citation type="submission" date="2021-06" db="EMBL/GenBank/DDBJ databases">
        <authorList>
            <person name="Palmer J.M."/>
        </authorList>
    </citation>
    <scope>NUCLEOTIDE SEQUENCE [LARGE SCALE GENOMIC DNA]</scope>
    <source>
        <strain evidence="2 3">XR_2019</strain>
        <tissue evidence="2">Muscle</tissue>
    </source>
</reference>
<evidence type="ECO:0000313" key="3">
    <source>
        <dbReference type="Proteomes" id="UP001444071"/>
    </source>
</evidence>
<accession>A0ABV0WLR4</accession>
<evidence type="ECO:0000313" key="2">
    <source>
        <dbReference type="EMBL" id="MEQ2269803.1"/>
    </source>
</evidence>
<feature type="compositionally biased region" description="Polar residues" evidence="1">
    <location>
        <begin position="1"/>
        <end position="10"/>
    </location>
</feature>
<dbReference type="EMBL" id="JAHRIM010053181">
    <property type="protein sequence ID" value="MEQ2269803.1"/>
    <property type="molecule type" value="Genomic_DNA"/>
</dbReference>
<organism evidence="2 3">
    <name type="scientific">Xenotaenia resolanae</name>
    <dbReference type="NCBI Taxonomy" id="208358"/>
    <lineage>
        <taxon>Eukaryota</taxon>
        <taxon>Metazoa</taxon>
        <taxon>Chordata</taxon>
        <taxon>Craniata</taxon>
        <taxon>Vertebrata</taxon>
        <taxon>Euteleostomi</taxon>
        <taxon>Actinopterygii</taxon>
        <taxon>Neopterygii</taxon>
        <taxon>Teleostei</taxon>
        <taxon>Neoteleostei</taxon>
        <taxon>Acanthomorphata</taxon>
        <taxon>Ovalentaria</taxon>
        <taxon>Atherinomorphae</taxon>
        <taxon>Cyprinodontiformes</taxon>
        <taxon>Goodeidae</taxon>
        <taxon>Xenotaenia</taxon>
    </lineage>
</organism>
<evidence type="ECO:0000256" key="1">
    <source>
        <dbReference type="SAM" id="MobiDB-lite"/>
    </source>
</evidence>
<comment type="caution">
    <text evidence="2">The sequence shown here is derived from an EMBL/GenBank/DDBJ whole genome shotgun (WGS) entry which is preliminary data.</text>
</comment>
<keyword evidence="3" id="KW-1185">Reference proteome</keyword>
<sequence length="204" mass="22111">FSLGPTQNHSLTERGDQKDQAERITLWEYLRRAAEKSSRQAAEEERQQSPFRDCKLAIPLPGTGPLRCQSSPPPQSKPAPVSSLSHHRRHPSTSAAASAEPSTSAAASATAKVPAGFFSRPGRCCCRSSVPLREPDLAFWCLQAREGGLVWVTRADRGICTCNPSSGESTSSCMGAVRYINSRCLETAEHLANNPQDYESVLLA</sequence>
<protein>
    <submittedName>
        <fullName evidence="2">Uncharacterized protein</fullName>
    </submittedName>
</protein>
<feature type="compositionally biased region" description="Basic and acidic residues" evidence="1">
    <location>
        <begin position="11"/>
        <end position="22"/>
    </location>
</feature>
<feature type="compositionally biased region" description="Low complexity" evidence="1">
    <location>
        <begin position="92"/>
        <end position="105"/>
    </location>
</feature>
<gene>
    <name evidence="2" type="ORF">XENORESO_010121</name>
</gene>